<reference evidence="9" key="1">
    <citation type="submission" date="2017-10" db="EMBL/GenBank/DDBJ databases">
        <title>Kefir isolates.</title>
        <authorList>
            <person name="Kim Y."/>
            <person name="Blasche S."/>
        </authorList>
    </citation>
    <scope>NUCLEOTIDE SEQUENCE [LARGE SCALE GENOMIC DNA]</scope>
    <source>
        <strain evidence="9">OG2-2</strain>
    </source>
</reference>
<feature type="transmembrane region" description="Helical" evidence="7">
    <location>
        <begin position="229"/>
        <end position="248"/>
    </location>
</feature>
<name>A0A2A8D788_9MICC</name>
<dbReference type="GO" id="GO:0005886">
    <property type="term" value="C:plasma membrane"/>
    <property type="evidence" value="ECO:0007669"/>
    <property type="project" value="UniProtKB-SubCell"/>
</dbReference>
<accession>A0A2A8D788</accession>
<feature type="transmembrane region" description="Helical" evidence="7">
    <location>
        <begin position="260"/>
        <end position="280"/>
    </location>
</feature>
<keyword evidence="10" id="KW-1185">Reference proteome</keyword>
<evidence type="ECO:0000313" key="9">
    <source>
        <dbReference type="EMBL" id="PEN16663.1"/>
    </source>
</evidence>
<keyword evidence="3 7" id="KW-0808">Transferase</keyword>
<dbReference type="EMBL" id="PDEV01000001">
    <property type="protein sequence ID" value="PEN16663.1"/>
    <property type="molecule type" value="Genomic_DNA"/>
</dbReference>
<gene>
    <name evidence="7" type="primary">lgt</name>
    <name evidence="9" type="ORF">CRM92_01070</name>
</gene>
<dbReference type="PROSITE" id="PS01311">
    <property type="entry name" value="LGT"/>
    <property type="match status" value="1"/>
</dbReference>
<dbReference type="AlphaFoldDB" id="A0A2A8D788"/>
<keyword evidence="9" id="KW-0449">Lipoprotein</keyword>
<dbReference type="InterPro" id="IPR001640">
    <property type="entry name" value="Lgt"/>
</dbReference>
<comment type="subcellular location">
    <subcellularLocation>
        <location evidence="7">Cell membrane</location>
        <topology evidence="7">Multi-pass membrane protein</topology>
    </subcellularLocation>
</comment>
<evidence type="ECO:0000256" key="6">
    <source>
        <dbReference type="ARBA" id="ARBA00023136"/>
    </source>
</evidence>
<feature type="transmembrane region" description="Helical" evidence="7">
    <location>
        <begin position="66"/>
        <end position="89"/>
    </location>
</feature>
<evidence type="ECO:0000313" key="10">
    <source>
        <dbReference type="Proteomes" id="UP000219947"/>
    </source>
</evidence>
<keyword evidence="6 7" id="KW-0472">Membrane</keyword>
<dbReference type="HAMAP" id="MF_01147">
    <property type="entry name" value="Lgt"/>
    <property type="match status" value="1"/>
</dbReference>
<comment type="function">
    <text evidence="7">Catalyzes the transfer of the diacylglyceryl group from phosphatidylglycerol to the sulfhydryl group of the N-terminal cysteine of a prolipoprotein, the first step in the formation of mature lipoproteins.</text>
</comment>
<evidence type="ECO:0000256" key="3">
    <source>
        <dbReference type="ARBA" id="ARBA00022679"/>
    </source>
</evidence>
<comment type="pathway">
    <text evidence="7">Protein modification; lipoprotein biosynthesis (diacylglyceryl transfer).</text>
</comment>
<sequence>MNVILSESFTSAVSLPLASIPSPSVSYLQLGPFRIHFYALCILAGIIVCLWLSARRWAQVGGTRERVYDVAMWAIPAGIIGARAYHVLITDPGSYFGPNVSDPWAFLKIWEGGIGIMGAVSVGALGAWIACRRYQINYAAFADAVAPGIILAQAFGRWGNWFNQELFGKPTTLPWGLEISQSSGNFPAQYPAGTLFHPTFLYESLWNLVGAFLLIFLGNRFLKRGQTFWLYVLYYGIGRFFIEVFLRIDTSETLLGLRVHVWTSGALIVLGLIGFVAAGIRARAKAAAGIAEAPVQGPSVQHTPNSEKTAAQDSDEVSNQGKETLEESRISEKKVTEEKKATKDKEPGTHEEPADRVQTGDKQDKAPDIPWKKSKS</sequence>
<dbReference type="PANTHER" id="PTHR30589">
    <property type="entry name" value="PROLIPOPROTEIN DIACYLGLYCERYL TRANSFERASE"/>
    <property type="match status" value="1"/>
</dbReference>
<keyword evidence="2 7" id="KW-1003">Cell membrane</keyword>
<dbReference type="Pfam" id="PF01790">
    <property type="entry name" value="LGT"/>
    <property type="match status" value="1"/>
</dbReference>
<feature type="compositionally biased region" description="Polar residues" evidence="8">
    <location>
        <begin position="298"/>
        <end position="322"/>
    </location>
</feature>
<dbReference type="EC" id="2.5.1.145" evidence="7"/>
<dbReference type="RefSeq" id="WP_080976609.1">
    <property type="nucleotide sequence ID" value="NZ_CAURLQ010000027.1"/>
</dbReference>
<feature type="transmembrane region" description="Helical" evidence="7">
    <location>
        <begin position="204"/>
        <end position="222"/>
    </location>
</feature>
<protein>
    <recommendedName>
        <fullName evidence="7">Phosphatidylglycerol--prolipoprotein diacylglyceryl transferase</fullName>
        <ecNumber evidence="7">2.5.1.145</ecNumber>
    </recommendedName>
</protein>
<evidence type="ECO:0000256" key="1">
    <source>
        <dbReference type="ARBA" id="ARBA00007150"/>
    </source>
</evidence>
<evidence type="ECO:0000256" key="7">
    <source>
        <dbReference type="HAMAP-Rule" id="MF_01147"/>
    </source>
</evidence>
<dbReference type="GO" id="GO:0042158">
    <property type="term" value="P:lipoprotein biosynthetic process"/>
    <property type="evidence" value="ECO:0007669"/>
    <property type="project" value="UniProtKB-UniRule"/>
</dbReference>
<comment type="caution">
    <text evidence="9">The sequence shown here is derived from an EMBL/GenBank/DDBJ whole genome shotgun (WGS) entry which is preliminary data.</text>
</comment>
<evidence type="ECO:0000256" key="8">
    <source>
        <dbReference type="SAM" id="MobiDB-lite"/>
    </source>
</evidence>
<evidence type="ECO:0000256" key="2">
    <source>
        <dbReference type="ARBA" id="ARBA00022475"/>
    </source>
</evidence>
<dbReference type="Proteomes" id="UP000219947">
    <property type="component" value="Unassembled WGS sequence"/>
</dbReference>
<dbReference type="GO" id="GO:0008961">
    <property type="term" value="F:phosphatidylglycerol-prolipoprotein diacylglyceryl transferase activity"/>
    <property type="evidence" value="ECO:0007669"/>
    <property type="project" value="UniProtKB-UniRule"/>
</dbReference>
<keyword evidence="4 7" id="KW-0812">Transmembrane</keyword>
<feature type="region of interest" description="Disordered" evidence="8">
    <location>
        <begin position="295"/>
        <end position="376"/>
    </location>
</feature>
<feature type="transmembrane region" description="Helical" evidence="7">
    <location>
        <begin position="35"/>
        <end position="54"/>
    </location>
</feature>
<dbReference type="UniPathway" id="UPA00664"/>
<evidence type="ECO:0000256" key="5">
    <source>
        <dbReference type="ARBA" id="ARBA00022989"/>
    </source>
</evidence>
<keyword evidence="5 7" id="KW-1133">Transmembrane helix</keyword>
<feature type="transmembrane region" description="Helical" evidence="7">
    <location>
        <begin position="109"/>
        <end position="131"/>
    </location>
</feature>
<dbReference type="NCBIfam" id="TIGR00544">
    <property type="entry name" value="lgt"/>
    <property type="match status" value="1"/>
</dbReference>
<feature type="compositionally biased region" description="Basic and acidic residues" evidence="8">
    <location>
        <begin position="323"/>
        <end position="376"/>
    </location>
</feature>
<comment type="similarity">
    <text evidence="1 7">Belongs to the Lgt family.</text>
</comment>
<evidence type="ECO:0000256" key="4">
    <source>
        <dbReference type="ARBA" id="ARBA00022692"/>
    </source>
</evidence>
<feature type="binding site" evidence="7">
    <location>
        <position position="157"/>
    </location>
    <ligand>
        <name>a 1,2-diacyl-sn-glycero-3-phospho-(1'-sn-glycerol)</name>
        <dbReference type="ChEBI" id="CHEBI:64716"/>
    </ligand>
</feature>
<dbReference type="PANTHER" id="PTHR30589:SF0">
    <property type="entry name" value="PHOSPHATIDYLGLYCEROL--PROLIPOPROTEIN DIACYLGLYCERYL TRANSFERASE"/>
    <property type="match status" value="1"/>
</dbReference>
<comment type="catalytic activity">
    <reaction evidence="7">
        <text>L-cysteinyl-[prolipoprotein] + a 1,2-diacyl-sn-glycero-3-phospho-(1'-sn-glycerol) = an S-1,2-diacyl-sn-glyceryl-L-cysteinyl-[prolipoprotein] + sn-glycerol 1-phosphate + H(+)</text>
        <dbReference type="Rhea" id="RHEA:56712"/>
        <dbReference type="Rhea" id="RHEA-COMP:14679"/>
        <dbReference type="Rhea" id="RHEA-COMP:14680"/>
        <dbReference type="ChEBI" id="CHEBI:15378"/>
        <dbReference type="ChEBI" id="CHEBI:29950"/>
        <dbReference type="ChEBI" id="CHEBI:57685"/>
        <dbReference type="ChEBI" id="CHEBI:64716"/>
        <dbReference type="ChEBI" id="CHEBI:140658"/>
        <dbReference type="EC" id="2.5.1.145"/>
    </reaction>
</comment>
<feature type="transmembrane region" description="Helical" evidence="7">
    <location>
        <begin position="138"/>
        <end position="156"/>
    </location>
</feature>
<proteinExistence type="inferred from homology"/>
<organism evidence="9 10">
    <name type="scientific">Rothia dentocariosa</name>
    <dbReference type="NCBI Taxonomy" id="2047"/>
    <lineage>
        <taxon>Bacteria</taxon>
        <taxon>Bacillati</taxon>
        <taxon>Actinomycetota</taxon>
        <taxon>Actinomycetes</taxon>
        <taxon>Micrococcales</taxon>
        <taxon>Micrococcaceae</taxon>
        <taxon>Rothia</taxon>
    </lineage>
</organism>